<dbReference type="InterPro" id="IPR002656">
    <property type="entry name" value="Acyl_transf_3_dom"/>
</dbReference>
<dbReference type="EMBL" id="NESN01000003">
    <property type="protein sequence ID" value="PUE53418.1"/>
    <property type="molecule type" value="Genomic_DNA"/>
</dbReference>
<sequence length="429" mass="48056">MVPSRPFKARPSWWLSSRPSTRRLALDWRCDLLHTGVSLTLPTAAQRPLGRSFLIDVIKASGCLLIVLHHMAFYGPMSDVVATAWPAVMDWLYEHGRLAVQFFLVCAGFLTAGSLARFEELTLPEALKLAWQRYLRLAIPLLAALSFTVLVSEWLRPDFDHASLSATPEWGQALAHMVLLQHVLDMEALSAGIWYVAIDFQLYAMTLLSLMVVKACRSAHAVHSAWTLRWGLWLGLTCASLWGWNLHADLDDHGVYFFGSYGLGLLAWEARRHANVGMSRADLQRWTAWAALLVIGVVAWWLEPRWRIATAWGVACLLMGAPEAWFSGGGLRASWWRQAVQWLSTVSYSVFLIHFGVNLVVSAGVAAVWPDVLWANTLGMLVSLLLSVAGGALLYRLVERQSATLWRWWLWVSLFEASVALAMFMSPTV</sequence>
<dbReference type="Pfam" id="PF01757">
    <property type="entry name" value="Acyl_transf_3"/>
    <property type="match status" value="1"/>
</dbReference>
<evidence type="ECO:0000259" key="2">
    <source>
        <dbReference type="Pfam" id="PF01757"/>
    </source>
</evidence>
<name>A0A315E9D0_9BURK</name>
<evidence type="ECO:0000313" key="3">
    <source>
        <dbReference type="EMBL" id="PUE53418.1"/>
    </source>
</evidence>
<feature type="transmembrane region" description="Helical" evidence="1">
    <location>
        <begin position="95"/>
        <end position="116"/>
    </location>
</feature>
<keyword evidence="4" id="KW-1185">Reference proteome</keyword>
<feature type="transmembrane region" description="Helical" evidence="1">
    <location>
        <begin position="408"/>
        <end position="426"/>
    </location>
</feature>
<dbReference type="AlphaFoldDB" id="A0A315E9D0"/>
<feature type="transmembrane region" description="Helical" evidence="1">
    <location>
        <begin position="283"/>
        <end position="302"/>
    </location>
</feature>
<comment type="caution">
    <text evidence="3">The sequence shown here is derived from an EMBL/GenBank/DDBJ whole genome shotgun (WGS) entry which is preliminary data.</text>
</comment>
<feature type="transmembrane region" description="Helical" evidence="1">
    <location>
        <begin position="193"/>
        <end position="213"/>
    </location>
</feature>
<feature type="transmembrane region" description="Helical" evidence="1">
    <location>
        <begin position="373"/>
        <end position="396"/>
    </location>
</feature>
<organism evidence="3 4">
    <name type="scientific">Limnohabitans parvus II-B4</name>
    <dbReference type="NCBI Taxonomy" id="1293052"/>
    <lineage>
        <taxon>Bacteria</taxon>
        <taxon>Pseudomonadati</taxon>
        <taxon>Pseudomonadota</taxon>
        <taxon>Betaproteobacteria</taxon>
        <taxon>Burkholderiales</taxon>
        <taxon>Comamonadaceae</taxon>
        <taxon>Limnohabitans</taxon>
    </lineage>
</organism>
<evidence type="ECO:0000313" key="4">
    <source>
        <dbReference type="Proteomes" id="UP000250790"/>
    </source>
</evidence>
<feature type="transmembrane region" description="Helical" evidence="1">
    <location>
        <begin position="137"/>
        <end position="155"/>
    </location>
</feature>
<feature type="transmembrane region" description="Helical" evidence="1">
    <location>
        <begin position="346"/>
        <end position="367"/>
    </location>
</feature>
<protein>
    <recommendedName>
        <fullName evidence="2">Acyltransferase 3 domain-containing protein</fullName>
    </recommendedName>
</protein>
<proteinExistence type="predicted"/>
<dbReference type="Proteomes" id="UP000250790">
    <property type="component" value="Unassembled WGS sequence"/>
</dbReference>
<feature type="transmembrane region" description="Helical" evidence="1">
    <location>
        <begin position="225"/>
        <end position="242"/>
    </location>
</feature>
<gene>
    <name evidence="3" type="ORF">B9Z37_10180</name>
</gene>
<feature type="domain" description="Acyltransferase 3" evidence="2">
    <location>
        <begin position="55"/>
        <end position="396"/>
    </location>
</feature>
<accession>A0A315E9D0</accession>
<keyword evidence="1" id="KW-1133">Transmembrane helix</keyword>
<keyword evidence="1" id="KW-0812">Transmembrane</keyword>
<dbReference type="GO" id="GO:0016747">
    <property type="term" value="F:acyltransferase activity, transferring groups other than amino-acyl groups"/>
    <property type="evidence" value="ECO:0007669"/>
    <property type="project" value="InterPro"/>
</dbReference>
<feature type="transmembrane region" description="Helical" evidence="1">
    <location>
        <begin position="53"/>
        <end position="75"/>
    </location>
</feature>
<keyword evidence="1" id="KW-0472">Membrane</keyword>
<reference evidence="3 4" key="1">
    <citation type="submission" date="2017-04" db="EMBL/GenBank/DDBJ databases">
        <title>Unexpected and diverse lifestyles within the genus Limnohabitans.</title>
        <authorList>
            <person name="Kasalicky V."/>
            <person name="Mehrshad M."/>
            <person name="Andrei S.-A."/>
            <person name="Salcher M."/>
            <person name="Kratochvilova H."/>
            <person name="Simek K."/>
            <person name="Ghai R."/>
        </authorList>
    </citation>
    <scope>NUCLEOTIDE SEQUENCE [LARGE SCALE GENOMIC DNA]</scope>
    <source>
        <strain evidence="3 4">II-B4</strain>
    </source>
</reference>
<evidence type="ECO:0000256" key="1">
    <source>
        <dbReference type="SAM" id="Phobius"/>
    </source>
</evidence>